<feature type="region of interest" description="Disordered" evidence="1">
    <location>
        <begin position="428"/>
        <end position="447"/>
    </location>
</feature>
<gene>
    <name evidence="2" type="ORF">P3W85_32370</name>
</gene>
<evidence type="ECO:0000313" key="3">
    <source>
        <dbReference type="Proteomes" id="UP001216674"/>
    </source>
</evidence>
<organism evidence="2 3">
    <name type="scientific">Cupriavidus basilensis</name>
    <dbReference type="NCBI Taxonomy" id="68895"/>
    <lineage>
        <taxon>Bacteria</taxon>
        <taxon>Pseudomonadati</taxon>
        <taxon>Pseudomonadota</taxon>
        <taxon>Betaproteobacteria</taxon>
        <taxon>Burkholderiales</taxon>
        <taxon>Burkholderiaceae</taxon>
        <taxon>Cupriavidus</taxon>
    </lineage>
</organism>
<name>A0ABT6AYC7_9BURK</name>
<evidence type="ECO:0000256" key="1">
    <source>
        <dbReference type="SAM" id="MobiDB-lite"/>
    </source>
</evidence>
<feature type="non-terminal residue" evidence="2">
    <location>
        <position position="806"/>
    </location>
</feature>
<proteinExistence type="predicted"/>
<sequence>MIAALTGSTELEKIKRKYQATLIVKCRIGLAHVEIRSGSPGPGALGKPTDLGGHGCSHRTVFSSFARGGAIASAGHLAMLGAAEVLSHATANGESTPAQAQNELFEEIVAMVERSARDGAYRFAEASELNDQSVGWPIFDCSARKPPDRAFSVLIRGRVMSAAKSKAHGAACDEDAEQTLAIAGATLPPPGRGRSRAAYLAATSLGTLALQSGYVAAFECKSVSQIPYVLDCSGPDGQYAYSDSNGSPGTASLGGDFTLPNSISGSAQDSYDNAVSINARGGNGGNGENFQTSRNHWGGYGGAGGGLTLNAAGISIQNLGGNGITLDGSGGNGGLYGFGPSDFVNGAYGQGGVSNGVTVNFNNVSITAGGSYAVAIAANGGYGASAAERGLGANPTGVGGGWAGPIVATMSGNVTNLKGAGLVLQARGGGGGPGTGNGSHPSGNGGAGGAISLDYQAGAITALQSGVHAFSKGGKGGSADSGYQTPGGNGGNGGDVSITIGSGASISTSSSTFNIYDYFQTADGILALSQGGSGGDGGSSGILNPNTGKPGGNGGNGGSVTISNYGSITTTGAAAQGIAGISEGGTGGKGGDDSGIIYSGGGKGGKGGREGDVQLHNYGTITTRGVGASGLLSHSLGGGGAGGGNAAGGISVGGGGGNGGDGGSVAATNAGSIITYGDHSQGIDALSVGGGGGNGGVANGHFFGPSLVGVSIGGVGGEGGTGGGVTVKNVGGTIATGGVNAGGIVAQSIGGGGGSGGASNLIAGSLGINVAVNIGGNGGGGGNGGHVAVLGGHKITTTGSNSVGLS</sequence>
<dbReference type="Proteomes" id="UP001216674">
    <property type="component" value="Unassembled WGS sequence"/>
</dbReference>
<feature type="region of interest" description="Disordered" evidence="1">
    <location>
        <begin position="534"/>
        <end position="555"/>
    </location>
</feature>
<comment type="caution">
    <text evidence="2">The sequence shown here is derived from an EMBL/GenBank/DDBJ whole genome shotgun (WGS) entry which is preliminary data.</text>
</comment>
<accession>A0ABT6AYC7</accession>
<keyword evidence="3" id="KW-1185">Reference proteome</keyword>
<protein>
    <submittedName>
        <fullName evidence="2">Uncharacterized protein</fullName>
    </submittedName>
</protein>
<dbReference type="EMBL" id="JARJLM010000525">
    <property type="protein sequence ID" value="MDF3837603.1"/>
    <property type="molecule type" value="Genomic_DNA"/>
</dbReference>
<evidence type="ECO:0000313" key="2">
    <source>
        <dbReference type="EMBL" id="MDF3837603.1"/>
    </source>
</evidence>
<reference evidence="2 3" key="1">
    <citation type="submission" date="2023-03" db="EMBL/GenBank/DDBJ databases">
        <title>Draft assemblies of triclosan tolerant bacteria isolated from returned activated sludge.</title>
        <authorList>
            <person name="Van Hamelsveld S."/>
        </authorList>
    </citation>
    <scope>NUCLEOTIDE SEQUENCE [LARGE SCALE GENOMIC DNA]</scope>
    <source>
        <strain evidence="2 3">GW210010_S58</strain>
    </source>
</reference>